<protein>
    <recommendedName>
        <fullName evidence="3">DUF2197 domain-containing protein</fullName>
    </recommendedName>
</protein>
<comment type="caution">
    <text evidence="1">The sequence shown here is derived from an EMBL/GenBank/DDBJ whole genome shotgun (WGS) entry which is preliminary data.</text>
</comment>
<gene>
    <name evidence="1" type="ORF">IDH45_11975</name>
</gene>
<reference evidence="1" key="1">
    <citation type="submission" date="2020-09" db="EMBL/GenBank/DDBJ databases">
        <title>A novel bacterium of genus Paenibacillus, isolated from South China Sea.</title>
        <authorList>
            <person name="Huang H."/>
            <person name="Mo K."/>
            <person name="Hu Y."/>
        </authorList>
    </citation>
    <scope>NUCLEOTIDE SEQUENCE</scope>
    <source>
        <strain evidence="1">IB182363</strain>
    </source>
</reference>
<evidence type="ECO:0000313" key="2">
    <source>
        <dbReference type="Proteomes" id="UP000639396"/>
    </source>
</evidence>
<accession>A0A927GZJ1</accession>
<dbReference type="AlphaFoldDB" id="A0A927GZJ1"/>
<dbReference type="EMBL" id="JACXJA010000014">
    <property type="protein sequence ID" value="MBD2862700.1"/>
    <property type="molecule type" value="Genomic_DNA"/>
</dbReference>
<name>A0A927GZJ1_9BACL</name>
<proteinExistence type="predicted"/>
<dbReference type="Proteomes" id="UP000639396">
    <property type="component" value="Unassembled WGS sequence"/>
</dbReference>
<dbReference type="RefSeq" id="WP_190927823.1">
    <property type="nucleotide sequence ID" value="NZ_JACXJA010000014.1"/>
</dbReference>
<keyword evidence="2" id="KW-1185">Reference proteome</keyword>
<evidence type="ECO:0000313" key="1">
    <source>
        <dbReference type="EMBL" id="MBD2862700.1"/>
    </source>
</evidence>
<organism evidence="1 2">
    <name type="scientific">Paenibacillus oceani</name>
    <dbReference type="NCBI Taxonomy" id="2772510"/>
    <lineage>
        <taxon>Bacteria</taxon>
        <taxon>Bacillati</taxon>
        <taxon>Bacillota</taxon>
        <taxon>Bacilli</taxon>
        <taxon>Bacillales</taxon>
        <taxon>Paenibacillaceae</taxon>
        <taxon>Paenibacillus</taxon>
    </lineage>
</organism>
<sequence length="68" mass="7660">MSLEAKCMTCRKEYRLEASDPYYPKLKMNLTKLYICKSCSTAMKEEAISSTGLNPGMLDPKGHDKLVP</sequence>
<evidence type="ECO:0008006" key="3">
    <source>
        <dbReference type="Google" id="ProtNLM"/>
    </source>
</evidence>